<sequence>MDNDPLLAPDWIKMNMRFPGLCLICKQRVNSAEVGYWSRTAKSIIHQDCYNLSGLYAKKNQNSFKNKTIQSQKNGDSLLAEFITDRESKEKCFICSKEINFQDDLIMTLLKLERNISTLDTLFCSTCLSCSDLHIFEEYKHAFSNKIKSL</sequence>
<organism evidence="1 2">
    <name type="scientific">Candidatus Nitrosocosmicus arcticus</name>
    <dbReference type="NCBI Taxonomy" id="2035267"/>
    <lineage>
        <taxon>Archaea</taxon>
        <taxon>Nitrososphaerota</taxon>
        <taxon>Nitrososphaeria</taxon>
        <taxon>Nitrososphaerales</taxon>
        <taxon>Nitrososphaeraceae</taxon>
        <taxon>Candidatus Nitrosocosmicus</taxon>
    </lineage>
</organism>
<name>A0A557SSM5_9ARCH</name>
<evidence type="ECO:0000313" key="2">
    <source>
        <dbReference type="Proteomes" id="UP000315289"/>
    </source>
</evidence>
<reference evidence="1 2" key="1">
    <citation type="journal article" date="2019" name="Front. Microbiol.">
        <title>Ammonia Oxidation by the Arctic Terrestrial Thaumarchaeote Candidatus Nitrosocosmicus arcticus Is Stimulated by Increasing Temperatures.</title>
        <authorList>
            <person name="Alves R.J.E."/>
            <person name="Kerou M."/>
            <person name="Zappe A."/>
            <person name="Bittner R."/>
            <person name="Abby S.S."/>
            <person name="Schmidt H.A."/>
            <person name="Pfeifer K."/>
            <person name="Schleper C."/>
        </authorList>
    </citation>
    <scope>NUCLEOTIDE SEQUENCE [LARGE SCALE GENOMIC DNA]</scope>
    <source>
        <strain evidence="1 2">Kfb</strain>
    </source>
</reference>
<evidence type="ECO:0000313" key="1">
    <source>
        <dbReference type="EMBL" id="TVP39611.1"/>
    </source>
</evidence>
<dbReference type="Proteomes" id="UP000315289">
    <property type="component" value="Unassembled WGS sequence"/>
</dbReference>
<keyword evidence="2" id="KW-1185">Reference proteome</keyword>
<dbReference type="RefSeq" id="WP_144733447.1">
    <property type="nucleotide sequence ID" value="NZ_ML675589.1"/>
</dbReference>
<dbReference type="AlphaFoldDB" id="A0A557SSM5"/>
<proteinExistence type="predicted"/>
<protein>
    <submittedName>
        <fullName evidence="1">4Fe-4S ferredoxin iron-sulfur binding domain protein</fullName>
    </submittedName>
</protein>
<accession>A0A557SSM5</accession>
<gene>
    <name evidence="1" type="ORF">NARC_140066</name>
</gene>
<dbReference type="EMBL" id="VOAH01000014">
    <property type="protein sequence ID" value="TVP39611.1"/>
    <property type="molecule type" value="Genomic_DNA"/>
</dbReference>
<comment type="caution">
    <text evidence="1">The sequence shown here is derived from an EMBL/GenBank/DDBJ whole genome shotgun (WGS) entry which is preliminary data.</text>
</comment>
<dbReference type="OrthoDB" id="11104at2157"/>